<proteinExistence type="predicted"/>
<reference evidence="1 2" key="1">
    <citation type="submission" date="2016-10" db="EMBL/GenBank/DDBJ databases">
        <authorList>
            <person name="de Groot N.N."/>
        </authorList>
    </citation>
    <scope>NUCLEOTIDE SEQUENCE [LARGE SCALE GENOMIC DNA]</scope>
    <source>
        <strain evidence="1 2">CGMCC 1.6493</strain>
    </source>
</reference>
<dbReference type="RefSeq" id="WP_089849498.1">
    <property type="nucleotide sequence ID" value="NZ_FPAQ01000017.1"/>
</dbReference>
<dbReference type="EMBL" id="FPAQ01000017">
    <property type="protein sequence ID" value="SFT74221.1"/>
    <property type="molecule type" value="Genomic_DNA"/>
</dbReference>
<evidence type="ECO:0000313" key="2">
    <source>
        <dbReference type="Proteomes" id="UP000199594"/>
    </source>
</evidence>
<organism evidence="1 2">
    <name type="scientific">Halomonas saccharevitans</name>
    <dbReference type="NCBI Taxonomy" id="416872"/>
    <lineage>
        <taxon>Bacteria</taxon>
        <taxon>Pseudomonadati</taxon>
        <taxon>Pseudomonadota</taxon>
        <taxon>Gammaproteobacteria</taxon>
        <taxon>Oceanospirillales</taxon>
        <taxon>Halomonadaceae</taxon>
        <taxon>Halomonas</taxon>
    </lineage>
</organism>
<dbReference type="OrthoDB" id="6174174at2"/>
<sequence length="79" mass="8598">MTVLQRLTSLEEIGQSPVAQVLQDMGALGANQVAITVRDDSDTVLGGLVCLHGPSAQRYMQAIDAVTREIETEEQDREQ</sequence>
<dbReference type="AlphaFoldDB" id="A0A1I7AGZ3"/>
<gene>
    <name evidence="1" type="ORF">SAMN04487956_11777</name>
</gene>
<evidence type="ECO:0000313" key="1">
    <source>
        <dbReference type="EMBL" id="SFT74221.1"/>
    </source>
</evidence>
<accession>A0A1I7AGZ3</accession>
<dbReference type="Proteomes" id="UP000199594">
    <property type="component" value="Unassembled WGS sequence"/>
</dbReference>
<protein>
    <submittedName>
        <fullName evidence="1">Uncharacterized protein</fullName>
    </submittedName>
</protein>
<name>A0A1I7AGZ3_9GAMM</name>